<evidence type="ECO:0000259" key="4">
    <source>
        <dbReference type="PROSITE" id="PS50405"/>
    </source>
</evidence>
<dbReference type="InterPro" id="IPR040079">
    <property type="entry name" value="Glutathione_S-Trfase"/>
</dbReference>
<dbReference type="InterPro" id="IPR004045">
    <property type="entry name" value="Glutathione_S-Trfase_N"/>
</dbReference>
<evidence type="ECO:0008006" key="7">
    <source>
        <dbReference type="Google" id="ProtNLM"/>
    </source>
</evidence>
<dbReference type="Pfam" id="PF02798">
    <property type="entry name" value="GST_N"/>
    <property type="match status" value="1"/>
</dbReference>
<dbReference type="PANTHER" id="PTHR44051:SF3">
    <property type="entry name" value="TRANSCRIPTIONAL REGULATOR URE2"/>
    <property type="match status" value="1"/>
</dbReference>
<dbReference type="STRING" id="650164.K5WT90"/>
<evidence type="ECO:0000313" key="5">
    <source>
        <dbReference type="EMBL" id="EKM53652.1"/>
    </source>
</evidence>
<name>K5WT90_PHACS</name>
<gene>
    <name evidence="5" type="ORF">PHACADRAFT_260122</name>
</gene>
<dbReference type="EMBL" id="JH930474">
    <property type="protein sequence ID" value="EKM53652.1"/>
    <property type="molecule type" value="Genomic_DNA"/>
</dbReference>
<dbReference type="InterPro" id="IPR004046">
    <property type="entry name" value="GST_C"/>
</dbReference>
<dbReference type="Gene3D" id="3.40.30.10">
    <property type="entry name" value="Glutaredoxin"/>
    <property type="match status" value="1"/>
</dbReference>
<dbReference type="AlphaFoldDB" id="K5WT90"/>
<dbReference type="Proteomes" id="UP000008370">
    <property type="component" value="Unassembled WGS sequence"/>
</dbReference>
<feature type="domain" description="GST C-terminal" evidence="4">
    <location>
        <begin position="73"/>
        <end position="208"/>
    </location>
</feature>
<dbReference type="InterPro" id="IPR036282">
    <property type="entry name" value="Glutathione-S-Trfase_C_sf"/>
</dbReference>
<dbReference type="CDD" id="cd03048">
    <property type="entry name" value="GST_N_Ure2p_like"/>
    <property type="match status" value="1"/>
</dbReference>
<organism evidence="5 6">
    <name type="scientific">Phanerochaete carnosa (strain HHB-10118-sp)</name>
    <name type="common">White-rot fungus</name>
    <name type="synonym">Peniophora carnosa</name>
    <dbReference type="NCBI Taxonomy" id="650164"/>
    <lineage>
        <taxon>Eukaryota</taxon>
        <taxon>Fungi</taxon>
        <taxon>Dikarya</taxon>
        <taxon>Basidiomycota</taxon>
        <taxon>Agaricomycotina</taxon>
        <taxon>Agaricomycetes</taxon>
        <taxon>Polyporales</taxon>
        <taxon>Phanerochaetaceae</taxon>
        <taxon>Phanerochaete</taxon>
    </lineage>
</organism>
<dbReference type="OrthoDB" id="422574at2759"/>
<dbReference type="SUPFAM" id="SSF52833">
    <property type="entry name" value="Thioredoxin-like"/>
    <property type="match status" value="1"/>
</dbReference>
<dbReference type="Gene3D" id="1.20.1050.10">
    <property type="match status" value="1"/>
</dbReference>
<dbReference type="InterPro" id="IPR010987">
    <property type="entry name" value="Glutathione-S-Trfase_C-like"/>
</dbReference>
<evidence type="ECO:0000259" key="3">
    <source>
        <dbReference type="PROSITE" id="PS50404"/>
    </source>
</evidence>
<dbReference type="KEGG" id="pco:PHACADRAFT_260122"/>
<evidence type="ECO:0000256" key="2">
    <source>
        <dbReference type="RuleBase" id="RU003494"/>
    </source>
</evidence>
<accession>K5WT90</accession>
<reference evidence="5 6" key="1">
    <citation type="journal article" date="2012" name="BMC Genomics">
        <title>Comparative genomics of the white-rot fungi, Phanerochaete carnosa and P. chrysosporium, to elucidate the genetic basis of the distinct wood types they colonize.</title>
        <authorList>
            <person name="Suzuki H."/>
            <person name="MacDonald J."/>
            <person name="Syed K."/>
            <person name="Salamov A."/>
            <person name="Hori C."/>
            <person name="Aerts A."/>
            <person name="Henrissat B."/>
            <person name="Wiebenga A."/>
            <person name="vanKuyk P.A."/>
            <person name="Barry K."/>
            <person name="Lindquist E."/>
            <person name="LaButti K."/>
            <person name="Lapidus A."/>
            <person name="Lucas S."/>
            <person name="Coutinho P."/>
            <person name="Gong Y."/>
            <person name="Samejima M."/>
            <person name="Mahadevan R."/>
            <person name="Abou-Zaid M."/>
            <person name="de Vries R.P."/>
            <person name="Igarashi K."/>
            <person name="Yadav J.S."/>
            <person name="Grigoriev I.V."/>
            <person name="Master E.R."/>
        </authorList>
    </citation>
    <scope>NUCLEOTIDE SEQUENCE [LARGE SCALE GENOMIC DNA]</scope>
    <source>
        <strain evidence="5 6">HHB-10118-sp</strain>
    </source>
</reference>
<comment type="similarity">
    <text evidence="1 2">Belongs to the GST superfamily.</text>
</comment>
<dbReference type="InParanoid" id="K5WT90"/>
<dbReference type="InterPro" id="IPR036249">
    <property type="entry name" value="Thioredoxin-like_sf"/>
</dbReference>
<dbReference type="SUPFAM" id="SSF47616">
    <property type="entry name" value="GST C-terminal domain-like"/>
    <property type="match status" value="1"/>
</dbReference>
<dbReference type="PROSITE" id="PS50405">
    <property type="entry name" value="GST_CTER"/>
    <property type="match status" value="1"/>
</dbReference>
<dbReference type="GeneID" id="18917635"/>
<dbReference type="Pfam" id="PF00043">
    <property type="entry name" value="GST_C"/>
    <property type="match status" value="1"/>
</dbReference>
<dbReference type="RefSeq" id="XP_007398336.1">
    <property type="nucleotide sequence ID" value="XM_007398274.1"/>
</dbReference>
<dbReference type="SFLD" id="SFLDG00358">
    <property type="entry name" value="Main_(cytGST)"/>
    <property type="match status" value="1"/>
</dbReference>
<dbReference type="SFLD" id="SFLDS00019">
    <property type="entry name" value="Glutathione_Transferase_(cytos"/>
    <property type="match status" value="1"/>
</dbReference>
<feature type="domain" description="GST N-terminal" evidence="3">
    <location>
        <begin position="1"/>
        <end position="67"/>
    </location>
</feature>
<sequence length="208" mass="24122">MVLRELGLDFETIHLNFSEGEHKASEYTKYNPNGRIPALVDHQYNDFVVWESCAIILYLAEKYDREHKISAATFDEKILQTQWVMYQTSGQGPYFGQAGWFLAVAPPEERNPTIAERYQKEILRVFSVFESVLSQREWLVAGKCTVADIAFVIWNVVAVGLLVKDYKGFNFEKDFPSTHRWHTALINRPAIAETLRIRAEATEQFKRQ</sequence>
<keyword evidence="6" id="KW-1185">Reference proteome</keyword>
<dbReference type="PROSITE" id="PS50404">
    <property type="entry name" value="GST_NTER"/>
    <property type="match status" value="1"/>
</dbReference>
<proteinExistence type="inferred from homology"/>
<dbReference type="HOGENOM" id="CLU_011226_14_2_1"/>
<evidence type="ECO:0000313" key="6">
    <source>
        <dbReference type="Proteomes" id="UP000008370"/>
    </source>
</evidence>
<protein>
    <recommendedName>
        <fullName evidence="7">Glutathione S-transferase C-terminal-like protein</fullName>
    </recommendedName>
</protein>
<evidence type="ECO:0000256" key="1">
    <source>
        <dbReference type="ARBA" id="ARBA00007409"/>
    </source>
</evidence>
<dbReference type="PANTHER" id="PTHR44051">
    <property type="entry name" value="GLUTATHIONE S-TRANSFERASE-RELATED"/>
    <property type="match status" value="1"/>
</dbReference>